<dbReference type="SUPFAM" id="SSF53098">
    <property type="entry name" value="Ribonuclease H-like"/>
    <property type="match status" value="1"/>
</dbReference>
<dbReference type="AlphaFoldDB" id="A0A9Q3HNJ0"/>
<dbReference type="Proteomes" id="UP000765509">
    <property type="component" value="Unassembled WGS sequence"/>
</dbReference>
<dbReference type="InterPro" id="IPR012337">
    <property type="entry name" value="RNaseH-like_sf"/>
</dbReference>
<dbReference type="InterPro" id="IPR036397">
    <property type="entry name" value="RNaseH_sf"/>
</dbReference>
<evidence type="ECO:0000313" key="1">
    <source>
        <dbReference type="EMBL" id="MBW0510657.1"/>
    </source>
</evidence>
<dbReference type="GO" id="GO:0003676">
    <property type="term" value="F:nucleic acid binding"/>
    <property type="evidence" value="ECO:0007669"/>
    <property type="project" value="InterPro"/>
</dbReference>
<organism evidence="1 2">
    <name type="scientific">Austropuccinia psidii MF-1</name>
    <dbReference type="NCBI Taxonomy" id="1389203"/>
    <lineage>
        <taxon>Eukaryota</taxon>
        <taxon>Fungi</taxon>
        <taxon>Dikarya</taxon>
        <taxon>Basidiomycota</taxon>
        <taxon>Pucciniomycotina</taxon>
        <taxon>Pucciniomycetes</taxon>
        <taxon>Pucciniales</taxon>
        <taxon>Sphaerophragmiaceae</taxon>
        <taxon>Austropuccinia</taxon>
    </lineage>
</organism>
<proteinExistence type="predicted"/>
<dbReference type="EMBL" id="AVOT02021694">
    <property type="protein sequence ID" value="MBW0510657.1"/>
    <property type="molecule type" value="Genomic_DNA"/>
</dbReference>
<reference evidence="1" key="1">
    <citation type="submission" date="2021-03" db="EMBL/GenBank/DDBJ databases">
        <title>Draft genome sequence of rust myrtle Austropuccinia psidii MF-1, a brazilian biotype.</title>
        <authorList>
            <person name="Quecine M.C."/>
            <person name="Pachon D.M.R."/>
            <person name="Bonatelli M.L."/>
            <person name="Correr F.H."/>
            <person name="Franceschini L.M."/>
            <person name="Leite T.F."/>
            <person name="Margarido G.R.A."/>
            <person name="Almeida C.A."/>
            <person name="Ferrarezi J.A."/>
            <person name="Labate C.A."/>
        </authorList>
    </citation>
    <scope>NUCLEOTIDE SEQUENCE</scope>
    <source>
        <strain evidence="1">MF-1</strain>
    </source>
</reference>
<evidence type="ECO:0000313" key="2">
    <source>
        <dbReference type="Proteomes" id="UP000765509"/>
    </source>
</evidence>
<comment type="caution">
    <text evidence="1">The sequence shown here is derived from an EMBL/GenBank/DDBJ whole genome shotgun (WGS) entry which is preliminary data.</text>
</comment>
<accession>A0A9Q3HNJ0</accession>
<keyword evidence="2" id="KW-1185">Reference proteome</keyword>
<name>A0A9Q3HNJ0_9BASI</name>
<gene>
    <name evidence="1" type="ORF">O181_050372</name>
</gene>
<dbReference type="Gene3D" id="3.30.420.10">
    <property type="entry name" value="Ribonuclease H-like superfamily/Ribonuclease H"/>
    <property type="match status" value="1"/>
</dbReference>
<protein>
    <recommendedName>
        <fullName evidence="3">Integrase catalytic domain-containing protein</fullName>
    </recommendedName>
</protein>
<sequence length="192" mass="22268">MIQIQEAKFPWEIAHVDWVTALSPGGERSFNACLVLVGIHTGLFQNIVSDRDPKFTSPLWTNIYRFFGEKLLFSTAYHPQTYVLEERMIPTLEDIITRFCAYVLESKYSDGFTQYWCTLIPALEPAYKTSMNSLIGKTPEILEKGWNPRLPHENIKKDLVDIHLTDSGFNIMLDKARYNANRCIQYSFKFSK</sequence>
<evidence type="ECO:0008006" key="3">
    <source>
        <dbReference type="Google" id="ProtNLM"/>
    </source>
</evidence>